<evidence type="ECO:0000313" key="4">
    <source>
        <dbReference type="Proteomes" id="UP000215158"/>
    </source>
</evidence>
<sequence length="270" mass="29476">MTPPICHFYLRHVVALLVATVAAFSLGCLFTTNYHAKTPASENKNIYRRTGEADVDESAASDNPYSPSSPMRREYDEFRKWVWENKKIVALSPSGNPQDLLDLSGTLEAKGVSKISTELLEQRLSSVNKIIASLDAHTCSTLIRGGFNLSEFTIQAFPVMNSFDEGEAKAWIQVNKAAIEAQLAGSPNIVLSTEDATLAIIKIARLSNASQSKIYFSGLAGLKTASDEDACATARTLYSKGNALPEPYRGHIARLLLTGRNGNEKIYQSE</sequence>
<gene>
    <name evidence="3" type="ORF">CJU94_15020</name>
</gene>
<dbReference type="AlphaFoldDB" id="A0A248VLF1"/>
<feature type="compositionally biased region" description="Polar residues" evidence="1">
    <location>
        <begin position="60"/>
        <end position="69"/>
    </location>
</feature>
<dbReference type="EMBL" id="CP022989">
    <property type="protein sequence ID" value="ASV99341.1"/>
    <property type="molecule type" value="Genomic_DNA"/>
</dbReference>
<keyword evidence="2" id="KW-1133">Transmembrane helix</keyword>
<keyword evidence="2" id="KW-0812">Transmembrane</keyword>
<evidence type="ECO:0000256" key="1">
    <source>
        <dbReference type="SAM" id="MobiDB-lite"/>
    </source>
</evidence>
<dbReference type="Proteomes" id="UP000215158">
    <property type="component" value="Chromosome 1"/>
</dbReference>
<evidence type="ECO:0000256" key="2">
    <source>
        <dbReference type="SAM" id="Phobius"/>
    </source>
</evidence>
<proteinExistence type="predicted"/>
<feature type="transmembrane region" description="Helical" evidence="2">
    <location>
        <begin position="12"/>
        <end position="34"/>
    </location>
</feature>
<name>A0A248VLF1_9BURK</name>
<dbReference type="OrthoDB" id="9088409at2"/>
<accession>A0A248VLF1</accession>
<organism evidence="3 4">
    <name type="scientific">Paraburkholderia aromaticivorans</name>
    <dbReference type="NCBI Taxonomy" id="2026199"/>
    <lineage>
        <taxon>Bacteria</taxon>
        <taxon>Pseudomonadati</taxon>
        <taxon>Pseudomonadota</taxon>
        <taxon>Betaproteobacteria</taxon>
        <taxon>Burkholderiales</taxon>
        <taxon>Burkholderiaceae</taxon>
        <taxon>Paraburkholderia</taxon>
    </lineage>
</organism>
<keyword evidence="4" id="KW-1185">Reference proteome</keyword>
<reference evidence="3 4" key="1">
    <citation type="submission" date="2017-08" db="EMBL/GenBank/DDBJ databases">
        <title>Identification and genetic characteristics of simultaneous BTEX- and naphthalene-degrading Paraburkholderia sp. BN5 isolated from petroleum-contaminated soil.</title>
        <authorList>
            <person name="Lee Y."/>
            <person name="Jeon C.O."/>
        </authorList>
    </citation>
    <scope>NUCLEOTIDE SEQUENCE [LARGE SCALE GENOMIC DNA]</scope>
    <source>
        <strain evidence="3 4">BN5</strain>
    </source>
</reference>
<feature type="region of interest" description="Disordered" evidence="1">
    <location>
        <begin position="45"/>
        <end position="71"/>
    </location>
</feature>
<dbReference type="RefSeq" id="WP_095419357.1">
    <property type="nucleotide sequence ID" value="NZ_CP022989.1"/>
</dbReference>
<evidence type="ECO:0000313" key="3">
    <source>
        <dbReference type="EMBL" id="ASV99341.1"/>
    </source>
</evidence>
<dbReference type="KEGG" id="parb:CJU94_15020"/>
<protein>
    <submittedName>
        <fullName evidence="3">Uncharacterized protein</fullName>
    </submittedName>
</protein>
<keyword evidence="2" id="KW-0472">Membrane</keyword>